<accession>A0A6B0USX4</accession>
<evidence type="ECO:0000313" key="2">
    <source>
        <dbReference type="EMBL" id="MXU92853.1"/>
    </source>
</evidence>
<keyword evidence="1" id="KW-0812">Transmembrane</keyword>
<sequence length="138" mass="15815">MSGKKIYIFWLVKSGIQLASATSFLAMYCQMTNRPIGRMNRRRVDRRRVLLDPHHVISTAIYNAGRRCIPIGGVRQKPLRGPSKVGNDCRQLAACDAQTFLGEGTVCEGQYTRALLPRRRKWTLPVNRLRCILIFKRI</sequence>
<proteinExistence type="predicted"/>
<dbReference type="EMBL" id="GIFC01010770">
    <property type="protein sequence ID" value="MXU92853.1"/>
    <property type="molecule type" value="Transcribed_RNA"/>
</dbReference>
<keyword evidence="1" id="KW-1133">Transmembrane helix</keyword>
<protein>
    <submittedName>
        <fullName evidence="2">Putative secreted protein</fullName>
    </submittedName>
</protein>
<dbReference type="AlphaFoldDB" id="A0A6B0USX4"/>
<keyword evidence="1" id="KW-0472">Membrane</keyword>
<name>A0A6B0USX4_IXORI</name>
<organism evidence="2">
    <name type="scientific">Ixodes ricinus</name>
    <name type="common">Common tick</name>
    <name type="synonym">Acarus ricinus</name>
    <dbReference type="NCBI Taxonomy" id="34613"/>
    <lineage>
        <taxon>Eukaryota</taxon>
        <taxon>Metazoa</taxon>
        <taxon>Ecdysozoa</taxon>
        <taxon>Arthropoda</taxon>
        <taxon>Chelicerata</taxon>
        <taxon>Arachnida</taxon>
        <taxon>Acari</taxon>
        <taxon>Parasitiformes</taxon>
        <taxon>Ixodida</taxon>
        <taxon>Ixodoidea</taxon>
        <taxon>Ixodidae</taxon>
        <taxon>Ixodinae</taxon>
        <taxon>Ixodes</taxon>
    </lineage>
</organism>
<feature type="transmembrane region" description="Helical" evidence="1">
    <location>
        <begin position="6"/>
        <end position="29"/>
    </location>
</feature>
<reference evidence="2" key="1">
    <citation type="submission" date="2019-12" db="EMBL/GenBank/DDBJ databases">
        <title>An insight into the sialome of adult female Ixodes ricinus ticks feeding for 6 days.</title>
        <authorList>
            <person name="Perner J."/>
            <person name="Ribeiro J.M.C."/>
        </authorList>
    </citation>
    <scope>NUCLEOTIDE SEQUENCE</scope>
    <source>
        <strain evidence="2">Semi-engorged</strain>
        <tissue evidence="2">Salivary glands</tissue>
    </source>
</reference>
<evidence type="ECO:0000256" key="1">
    <source>
        <dbReference type="SAM" id="Phobius"/>
    </source>
</evidence>